<dbReference type="Proteomes" id="UP000324632">
    <property type="component" value="Chromosome 5"/>
</dbReference>
<gene>
    <name evidence="2" type="ORF">E1301_Tti018116</name>
</gene>
<name>A0A5A9PJP6_9TELE</name>
<comment type="caution">
    <text evidence="2">The sequence shown here is derived from an EMBL/GenBank/DDBJ whole genome shotgun (WGS) entry which is preliminary data.</text>
</comment>
<protein>
    <submittedName>
        <fullName evidence="2">Uncharacterized protein</fullName>
    </submittedName>
</protein>
<feature type="region of interest" description="Disordered" evidence="1">
    <location>
        <begin position="430"/>
        <end position="454"/>
    </location>
</feature>
<sequence>MGNSFEVVSDPPGIHLLAADRKDVNRQQAKGQTDLMLNLTHLCLVIEPFRGLLAISKQLCLELAVNSDSRNCVWYRHAVCDGTVAVEKSAHRCFHEECETTAGKGAEKTYARSNTPVPGNQALQRITSNLKAAVVGASRKFGLQELRLAPSSCLTEISAPMFPCKAEPGVSSNSTPNRKALYTASSKFKTYGDGGLVGKTTELVNQRLLVRSQQPPPIAVHQVHLNRTPEPGNVGVGRCSTGEADASGLTGTFTGSCSTGYLAQCRNLFTCSVRIWCKDRKKQLVRASNEEEATEIASRFQEAYNMICDRQLFARHKNLAVLCLANRFRSQIINNFAGGLLASRDRKEVSTLRCGCKAIGEIQCGKPAFRCCSSVVAWPSGLRRWTKAPVFSEAGQGKRGHETTIVPDGNLQRRQGKRGHETIILPDGNLHRRQGKRGHENTILPDGNLHRRQGKHGHETTIVPNANLHRGQGKRGHETTIVPDGNLHRRQGKRGHETTILPICNLHRGQGKRGHETTIVSDGNLHRRQEKRDHETTIVTIGNLHRCSKDYKDRLPMKPLLCPFSHYGCSVPMKPLL</sequence>
<proteinExistence type="predicted"/>
<accession>A0A5A9PJP6</accession>
<organism evidence="2 3">
    <name type="scientific">Triplophysa tibetana</name>
    <dbReference type="NCBI Taxonomy" id="1572043"/>
    <lineage>
        <taxon>Eukaryota</taxon>
        <taxon>Metazoa</taxon>
        <taxon>Chordata</taxon>
        <taxon>Craniata</taxon>
        <taxon>Vertebrata</taxon>
        <taxon>Euteleostomi</taxon>
        <taxon>Actinopterygii</taxon>
        <taxon>Neopterygii</taxon>
        <taxon>Teleostei</taxon>
        <taxon>Ostariophysi</taxon>
        <taxon>Cypriniformes</taxon>
        <taxon>Nemacheilidae</taxon>
        <taxon>Triplophysa</taxon>
    </lineage>
</organism>
<evidence type="ECO:0000313" key="3">
    <source>
        <dbReference type="Proteomes" id="UP000324632"/>
    </source>
</evidence>
<reference evidence="2 3" key="1">
    <citation type="journal article" date="2019" name="Mol. Ecol. Resour.">
        <title>Chromosome-level genome assembly of Triplophysa tibetana, a fish adapted to the harsh high-altitude environment of the Tibetan Plateau.</title>
        <authorList>
            <person name="Yang X."/>
            <person name="Liu H."/>
            <person name="Ma Z."/>
            <person name="Zou Y."/>
            <person name="Zou M."/>
            <person name="Mao Y."/>
            <person name="Li X."/>
            <person name="Wang H."/>
            <person name="Chen T."/>
            <person name="Wang W."/>
            <person name="Yang R."/>
        </authorList>
    </citation>
    <scope>NUCLEOTIDE SEQUENCE [LARGE SCALE GENOMIC DNA]</scope>
    <source>
        <strain evidence="2">TTIB1903HZAU</strain>
        <tissue evidence="2">Muscle</tissue>
    </source>
</reference>
<dbReference type="AlphaFoldDB" id="A0A5A9PJP6"/>
<evidence type="ECO:0000256" key="1">
    <source>
        <dbReference type="SAM" id="MobiDB-lite"/>
    </source>
</evidence>
<keyword evidence="3" id="KW-1185">Reference proteome</keyword>
<evidence type="ECO:0000313" key="2">
    <source>
        <dbReference type="EMBL" id="KAA0721219.1"/>
    </source>
</evidence>
<dbReference type="EMBL" id="SOYY01000005">
    <property type="protein sequence ID" value="KAA0721219.1"/>
    <property type="molecule type" value="Genomic_DNA"/>
</dbReference>